<protein>
    <submittedName>
        <fullName evidence="7">Biopolymer transport protein ExbD/TolR</fullName>
    </submittedName>
</protein>
<evidence type="ECO:0000256" key="2">
    <source>
        <dbReference type="ARBA" id="ARBA00022475"/>
    </source>
</evidence>
<comment type="subcellular location">
    <subcellularLocation>
        <location evidence="1">Cell membrane</location>
        <topology evidence="1">Single-pass membrane protein</topology>
    </subcellularLocation>
</comment>
<gene>
    <name evidence="7" type="ORF">MNBD_ALPHA05-319</name>
</gene>
<dbReference type="PANTHER" id="PTHR30558:SF13">
    <property type="entry name" value="BIOPOLYMER TRANSPORT PROTEIN EXBD2"/>
    <property type="match status" value="1"/>
</dbReference>
<keyword evidence="3 6" id="KW-0812">Transmembrane</keyword>
<reference evidence="7" key="1">
    <citation type="submission" date="2018-06" db="EMBL/GenBank/DDBJ databases">
        <authorList>
            <person name="Zhirakovskaya E."/>
        </authorList>
    </citation>
    <scope>NUCLEOTIDE SEQUENCE</scope>
</reference>
<keyword evidence="5 6" id="KW-0472">Membrane</keyword>
<name>A0A3B0SDX3_9ZZZZ</name>
<evidence type="ECO:0000313" key="7">
    <source>
        <dbReference type="EMBL" id="VAW03428.1"/>
    </source>
</evidence>
<dbReference type="Pfam" id="PF02472">
    <property type="entry name" value="ExbD"/>
    <property type="match status" value="1"/>
</dbReference>
<feature type="transmembrane region" description="Helical" evidence="6">
    <location>
        <begin position="20"/>
        <end position="39"/>
    </location>
</feature>
<sequence>MARRSTFQREDNDEDVNVTPLLDIVFIMLIFFIVTSTFVKEPGIDVLRPEAVSATDRKAASIIVAISADDEIWINGDQVELSEVKTIVAQLRVENPKGTAVVQADAASKTRMLVEVVTQIRATGISDVAVSTEDV</sequence>
<dbReference type="AlphaFoldDB" id="A0A3B0SDX3"/>
<evidence type="ECO:0000256" key="6">
    <source>
        <dbReference type="SAM" id="Phobius"/>
    </source>
</evidence>
<accession>A0A3B0SDX3</accession>
<dbReference type="Gene3D" id="3.30.420.270">
    <property type="match status" value="1"/>
</dbReference>
<organism evidence="7">
    <name type="scientific">hydrothermal vent metagenome</name>
    <dbReference type="NCBI Taxonomy" id="652676"/>
    <lineage>
        <taxon>unclassified sequences</taxon>
        <taxon>metagenomes</taxon>
        <taxon>ecological metagenomes</taxon>
    </lineage>
</organism>
<proteinExistence type="predicted"/>
<dbReference type="GO" id="GO:0005886">
    <property type="term" value="C:plasma membrane"/>
    <property type="evidence" value="ECO:0007669"/>
    <property type="project" value="UniProtKB-SubCell"/>
</dbReference>
<keyword evidence="2" id="KW-1003">Cell membrane</keyword>
<dbReference type="PANTHER" id="PTHR30558">
    <property type="entry name" value="EXBD MEMBRANE COMPONENT OF PMF-DRIVEN MACROMOLECULE IMPORT SYSTEM"/>
    <property type="match status" value="1"/>
</dbReference>
<evidence type="ECO:0000256" key="1">
    <source>
        <dbReference type="ARBA" id="ARBA00004162"/>
    </source>
</evidence>
<evidence type="ECO:0000256" key="5">
    <source>
        <dbReference type="ARBA" id="ARBA00023136"/>
    </source>
</evidence>
<dbReference type="EMBL" id="UOEH01000395">
    <property type="protein sequence ID" value="VAW03428.1"/>
    <property type="molecule type" value="Genomic_DNA"/>
</dbReference>
<evidence type="ECO:0000256" key="3">
    <source>
        <dbReference type="ARBA" id="ARBA00022692"/>
    </source>
</evidence>
<dbReference type="InterPro" id="IPR003400">
    <property type="entry name" value="ExbD"/>
</dbReference>
<keyword evidence="4 6" id="KW-1133">Transmembrane helix</keyword>
<dbReference type="GO" id="GO:0022857">
    <property type="term" value="F:transmembrane transporter activity"/>
    <property type="evidence" value="ECO:0007669"/>
    <property type="project" value="InterPro"/>
</dbReference>
<evidence type="ECO:0000256" key="4">
    <source>
        <dbReference type="ARBA" id="ARBA00022989"/>
    </source>
</evidence>